<evidence type="ECO:0000256" key="1">
    <source>
        <dbReference type="SAM" id="MobiDB-lite"/>
    </source>
</evidence>
<feature type="compositionally biased region" description="Basic residues" evidence="1">
    <location>
        <begin position="55"/>
        <end position="64"/>
    </location>
</feature>
<evidence type="ECO:0000313" key="3">
    <source>
        <dbReference type="Proteomes" id="UP000045706"/>
    </source>
</evidence>
<dbReference type="EMBL" id="CVQI01035734">
    <property type="protein sequence ID" value="CRK46509.1"/>
    <property type="molecule type" value="Genomic_DNA"/>
</dbReference>
<dbReference type="Proteomes" id="UP000045706">
    <property type="component" value="Unassembled WGS sequence"/>
</dbReference>
<name>A0A0G4NJ83_VERLO</name>
<proteinExistence type="predicted"/>
<protein>
    <submittedName>
        <fullName evidence="2">Uncharacterized protein</fullName>
    </submittedName>
</protein>
<reference evidence="3" key="1">
    <citation type="submission" date="2015-05" db="EMBL/GenBank/DDBJ databases">
        <authorList>
            <person name="Fogelqvist Johan"/>
        </authorList>
    </citation>
    <scope>NUCLEOTIDE SEQUENCE [LARGE SCALE GENOMIC DNA]</scope>
</reference>
<organism evidence="2 3">
    <name type="scientific">Verticillium longisporum</name>
    <name type="common">Verticillium dahliae var. longisporum</name>
    <dbReference type="NCBI Taxonomy" id="100787"/>
    <lineage>
        <taxon>Eukaryota</taxon>
        <taxon>Fungi</taxon>
        <taxon>Dikarya</taxon>
        <taxon>Ascomycota</taxon>
        <taxon>Pezizomycotina</taxon>
        <taxon>Sordariomycetes</taxon>
        <taxon>Hypocreomycetidae</taxon>
        <taxon>Glomerellales</taxon>
        <taxon>Plectosphaerellaceae</taxon>
        <taxon>Verticillium</taxon>
    </lineage>
</organism>
<gene>
    <name evidence="2" type="ORF">BN1723_020037</name>
</gene>
<evidence type="ECO:0000313" key="2">
    <source>
        <dbReference type="EMBL" id="CRK46509.1"/>
    </source>
</evidence>
<accession>A0A0G4NJ83</accession>
<dbReference type="AlphaFoldDB" id="A0A0G4NJ83"/>
<sequence length="64" mass="7492">MKYPKLRLGAKRMRKHGGRVNSCGMKTTSSALRLMPWRKNLMPGARKTPSAFNRYRARRRSSKR</sequence>
<feature type="region of interest" description="Disordered" evidence="1">
    <location>
        <begin position="42"/>
        <end position="64"/>
    </location>
</feature>